<dbReference type="Pfam" id="PF11876">
    <property type="entry name" value="TsiV"/>
    <property type="match status" value="1"/>
</dbReference>
<evidence type="ECO:0000313" key="2">
    <source>
        <dbReference type="Proteomes" id="UP000494330"/>
    </source>
</evidence>
<dbReference type="Proteomes" id="UP000494330">
    <property type="component" value="Unassembled WGS sequence"/>
</dbReference>
<evidence type="ECO:0000313" key="1">
    <source>
        <dbReference type="EMBL" id="VWC42620.1"/>
    </source>
</evidence>
<name>A0A6J5F3H2_9BURK</name>
<dbReference type="EMBL" id="CABVQD010000044">
    <property type="protein sequence ID" value="VWC42620.1"/>
    <property type="molecule type" value="Genomic_DNA"/>
</dbReference>
<organism evidence="1 2">
    <name type="scientific">Burkholderia paludis</name>
    <dbReference type="NCBI Taxonomy" id="1506587"/>
    <lineage>
        <taxon>Bacteria</taxon>
        <taxon>Pseudomonadati</taxon>
        <taxon>Pseudomonadota</taxon>
        <taxon>Betaproteobacteria</taxon>
        <taxon>Burkholderiales</taxon>
        <taxon>Burkholderiaceae</taxon>
        <taxon>Burkholderia</taxon>
        <taxon>Burkholderia cepacia complex</taxon>
    </lineage>
</organism>
<reference evidence="1 2" key="1">
    <citation type="submission" date="2019-09" db="EMBL/GenBank/DDBJ databases">
        <authorList>
            <person name="Depoorter E."/>
        </authorList>
    </citation>
    <scope>NUCLEOTIDE SEQUENCE [LARGE SCALE GENOMIC DNA]</scope>
    <source>
        <strain evidence="1">LMG 30113</strain>
    </source>
</reference>
<dbReference type="InterPro" id="IPR021815">
    <property type="entry name" value="TsiV"/>
</dbReference>
<dbReference type="AlphaFoldDB" id="A0A6J5F3H2"/>
<dbReference type="RefSeq" id="WP_235215161.1">
    <property type="nucleotide sequence ID" value="NZ_CABVQD010000044.1"/>
</dbReference>
<proteinExistence type="predicted"/>
<keyword evidence="2" id="KW-1185">Reference proteome</keyword>
<protein>
    <submittedName>
        <fullName evidence="1">GP30 family protein</fullName>
    </submittedName>
</protein>
<sequence>MIMDEQALIEWAKNAQTDALLKGGMLLPKQRHDYIGAAMVVRAALFFPNAYQEAVQGEIANCFAAYAAYAGPRLRWLTQDGRKPVQLKDGQVDQKAFRARGDAGVTAYLSSGEKADDAGLWEFRVFGILEYEEAMPEAGASALTFSVPAPFLVAHPRVFQQLFVDFAKRLNAYNGYAGFAVNLSLTEAEANTPTEYWLARRYIALDVGNPLLNATHLRTKLKTVSWLTCLDKALLEQVGGITALRSELPPDWFALYDMNGGVVIQAGPEPESGGAADEAGKGPPVAPANYVILNNALKAARATTVWRLQRGLMGAAAPYFDTTAESDDWLHRFDIDESDVFDYKAKLLKMPRLTATSVLPDRL</sequence>
<accession>A0A6J5F3H2</accession>
<gene>
    <name evidence="1" type="ORF">BPA30113_07037</name>
</gene>